<dbReference type="Gene3D" id="3.40.50.1820">
    <property type="entry name" value="alpha/beta hydrolase"/>
    <property type="match status" value="1"/>
</dbReference>
<reference evidence="2" key="1">
    <citation type="submission" date="2021-02" db="EMBL/GenBank/DDBJ databases">
        <title>Genome-Resolved Metagenomics of a Microbial Community Performing Photosynthetic Biological Nutrient Removal.</title>
        <authorList>
            <person name="Mcdaniel E.A."/>
        </authorList>
    </citation>
    <scope>NUCLEOTIDE SEQUENCE</scope>
    <source>
        <strain evidence="2">UWPOB_OBS1</strain>
    </source>
</reference>
<evidence type="ECO:0000313" key="2">
    <source>
        <dbReference type="EMBL" id="MBN8661159.1"/>
    </source>
</evidence>
<evidence type="ECO:0000259" key="1">
    <source>
        <dbReference type="Pfam" id="PF12146"/>
    </source>
</evidence>
<name>A0A8J7P8J1_9BACT</name>
<dbReference type="EMBL" id="JAFLCK010000017">
    <property type="protein sequence ID" value="MBN8661159.1"/>
    <property type="molecule type" value="Genomic_DNA"/>
</dbReference>
<proteinExistence type="predicted"/>
<protein>
    <submittedName>
        <fullName evidence="2">Alpha/beta fold hydrolase</fullName>
    </submittedName>
</protein>
<comment type="caution">
    <text evidence="2">The sequence shown here is derived from an EMBL/GenBank/DDBJ whole genome shotgun (WGS) entry which is preliminary data.</text>
</comment>
<dbReference type="Pfam" id="PF12146">
    <property type="entry name" value="Hydrolase_4"/>
    <property type="match status" value="1"/>
</dbReference>
<evidence type="ECO:0000313" key="3">
    <source>
        <dbReference type="Proteomes" id="UP000664277"/>
    </source>
</evidence>
<dbReference type="InterPro" id="IPR022742">
    <property type="entry name" value="Hydrolase_4"/>
</dbReference>
<gene>
    <name evidence="2" type="ORF">J0M35_12400</name>
</gene>
<dbReference type="InterPro" id="IPR051044">
    <property type="entry name" value="MAG_DAG_Lipase"/>
</dbReference>
<dbReference type="SUPFAM" id="SSF53474">
    <property type="entry name" value="alpha/beta-Hydrolases"/>
    <property type="match status" value="1"/>
</dbReference>
<feature type="domain" description="Serine aminopeptidase S33" evidence="1">
    <location>
        <begin position="40"/>
        <end position="277"/>
    </location>
</feature>
<dbReference type="GO" id="GO:0016787">
    <property type="term" value="F:hydrolase activity"/>
    <property type="evidence" value="ECO:0007669"/>
    <property type="project" value="UniProtKB-KW"/>
</dbReference>
<dbReference type="Proteomes" id="UP000664277">
    <property type="component" value="Unassembled WGS sequence"/>
</dbReference>
<dbReference type="InterPro" id="IPR029058">
    <property type="entry name" value="AB_hydrolase_fold"/>
</dbReference>
<organism evidence="2 3">
    <name type="scientific">Candidatus Obscuribacter phosphatis</name>
    <dbReference type="NCBI Taxonomy" id="1906157"/>
    <lineage>
        <taxon>Bacteria</taxon>
        <taxon>Bacillati</taxon>
        <taxon>Candidatus Melainabacteria</taxon>
        <taxon>Candidatus Obscuribacterales</taxon>
        <taxon>Candidatus Obscuribacteraceae</taxon>
        <taxon>Candidatus Obscuribacter</taxon>
    </lineage>
</organism>
<keyword evidence="2" id="KW-0378">Hydrolase</keyword>
<dbReference type="PANTHER" id="PTHR11614">
    <property type="entry name" value="PHOSPHOLIPASE-RELATED"/>
    <property type="match status" value="1"/>
</dbReference>
<sequence>MQSDINLTPTGSLVEIGKSQDERSNIEIIPGRTWGTASECRAAALLVHGLGAHSGWYEALGRRLRVKRFFSLAYDQVGFGKRRSQTLMMKQQWLDDIRAAYEYLRETVGDKPIFIMGNSMGALLSLKAASELNKLPEIDRPAGLVLFSPGFDGHPETFRLTYKAKAVFKALFDPDEELNLPYTYDDITREETVRNWLKNDPDKREKLPARMLLELLKLSQEVKSSVRKVPCPVLMLTSGKEKIVDNEVNRMVFERLNAPRKTQHRFEEAWHDLMFDPVLDELVEMVTAWMIETTKQRQTVG</sequence>
<accession>A0A8J7P8J1</accession>
<dbReference type="AlphaFoldDB" id="A0A8J7P8J1"/>